<proteinExistence type="predicted"/>
<keyword evidence="1" id="KW-1133">Transmembrane helix</keyword>
<evidence type="ECO:0000313" key="3">
    <source>
        <dbReference type="Proteomes" id="UP000199518"/>
    </source>
</evidence>
<accession>A0A1I3GPL2</accession>
<keyword evidence="1" id="KW-0812">Transmembrane</keyword>
<evidence type="ECO:0000256" key="1">
    <source>
        <dbReference type="SAM" id="Phobius"/>
    </source>
</evidence>
<protein>
    <submittedName>
        <fullName evidence="2">Uncharacterized protein</fullName>
    </submittedName>
</protein>
<dbReference type="Proteomes" id="UP000199518">
    <property type="component" value="Unassembled WGS sequence"/>
</dbReference>
<feature type="transmembrane region" description="Helical" evidence="1">
    <location>
        <begin position="7"/>
        <end position="25"/>
    </location>
</feature>
<organism evidence="2 3">
    <name type="scientific">Planctomicrobium piriforme</name>
    <dbReference type="NCBI Taxonomy" id="1576369"/>
    <lineage>
        <taxon>Bacteria</taxon>
        <taxon>Pseudomonadati</taxon>
        <taxon>Planctomycetota</taxon>
        <taxon>Planctomycetia</taxon>
        <taxon>Planctomycetales</taxon>
        <taxon>Planctomycetaceae</taxon>
        <taxon>Planctomicrobium</taxon>
    </lineage>
</organism>
<keyword evidence="1" id="KW-0472">Membrane</keyword>
<dbReference type="RefSeq" id="WP_139228398.1">
    <property type="nucleotide sequence ID" value="NZ_FOQD01000007.1"/>
</dbReference>
<dbReference type="EMBL" id="FOQD01000007">
    <property type="protein sequence ID" value="SFI25279.1"/>
    <property type="molecule type" value="Genomic_DNA"/>
</dbReference>
<name>A0A1I3GPL2_9PLAN</name>
<evidence type="ECO:0000313" key="2">
    <source>
        <dbReference type="EMBL" id="SFI25279.1"/>
    </source>
</evidence>
<feature type="transmembrane region" description="Helical" evidence="1">
    <location>
        <begin position="45"/>
        <end position="63"/>
    </location>
</feature>
<keyword evidence="3" id="KW-1185">Reference proteome</keyword>
<gene>
    <name evidence="2" type="ORF">SAMN05421753_10777</name>
</gene>
<sequence length="64" mass="6774">MQLGEPRWTLALFAAVVTPLGIWLWDGIAPQLGIGPGARPVSLKQTLAVWGVLATIVVLELVVA</sequence>
<reference evidence="3" key="1">
    <citation type="submission" date="2016-10" db="EMBL/GenBank/DDBJ databases">
        <authorList>
            <person name="Varghese N."/>
            <person name="Submissions S."/>
        </authorList>
    </citation>
    <scope>NUCLEOTIDE SEQUENCE [LARGE SCALE GENOMIC DNA]</scope>
    <source>
        <strain evidence="3">DSM 26348</strain>
    </source>
</reference>
<dbReference type="AlphaFoldDB" id="A0A1I3GPL2"/>